<evidence type="ECO:0000256" key="1">
    <source>
        <dbReference type="SAM" id="MobiDB-lite"/>
    </source>
</evidence>
<comment type="caution">
    <text evidence="3">The sequence shown here is derived from an EMBL/GenBank/DDBJ whole genome shotgun (WGS) entry which is preliminary data.</text>
</comment>
<name>A0ABN3FLA4_9PSEU</name>
<sequence length="343" mass="37128">MNTRTAEVHAPVTSRQNPVTRPELTRVPLVAEEIAPGDQPTSPPPGRYVELPAASEADEASLYLRETDGPPGAPTAVHLHGLAGSSANWTELAAMMSGELRSIAVDLPGFGFSAPPHEFGFTREANAARVIRLLAELGTGPVHLSGNSFGAAVAIEIAVQRPDLVSSLTLISPAMPDLRPDPRRLSDPRLALALLPVVGRPARRAMARLSPQQRVEQLLELCFAEPAEVPRHKVLEVAAEFAERSALPWAGPALARTTIELGRSWLRPPSRSLWRLLPEIHSRSLVVWGNEDKVVSVRKAPRTAMSLPHGKLLVLPRTGHVAQMERPGMVARAMLGMLRAQTW</sequence>
<evidence type="ECO:0000313" key="4">
    <source>
        <dbReference type="Proteomes" id="UP001501218"/>
    </source>
</evidence>
<dbReference type="PANTHER" id="PTHR43798:SF33">
    <property type="entry name" value="HYDROLASE, PUTATIVE (AFU_ORTHOLOGUE AFUA_2G14860)-RELATED"/>
    <property type="match status" value="1"/>
</dbReference>
<feature type="region of interest" description="Disordered" evidence="1">
    <location>
        <begin position="1"/>
        <end position="24"/>
    </location>
</feature>
<dbReference type="InterPro" id="IPR000073">
    <property type="entry name" value="AB_hydrolase_1"/>
</dbReference>
<dbReference type="PRINTS" id="PR00111">
    <property type="entry name" value="ABHYDROLASE"/>
</dbReference>
<protein>
    <submittedName>
        <fullName evidence="3">Alpha/beta fold hydrolase</fullName>
    </submittedName>
</protein>
<dbReference type="InterPro" id="IPR050266">
    <property type="entry name" value="AB_hydrolase_sf"/>
</dbReference>
<keyword evidence="3" id="KW-0378">Hydrolase</keyword>
<organism evidence="3 4">
    <name type="scientific">Saccharopolyspora halophila</name>
    <dbReference type="NCBI Taxonomy" id="405551"/>
    <lineage>
        <taxon>Bacteria</taxon>
        <taxon>Bacillati</taxon>
        <taxon>Actinomycetota</taxon>
        <taxon>Actinomycetes</taxon>
        <taxon>Pseudonocardiales</taxon>
        <taxon>Pseudonocardiaceae</taxon>
        <taxon>Saccharopolyspora</taxon>
    </lineage>
</organism>
<accession>A0ABN3FLA4</accession>
<dbReference type="Proteomes" id="UP001501218">
    <property type="component" value="Unassembled WGS sequence"/>
</dbReference>
<keyword evidence="4" id="KW-1185">Reference proteome</keyword>
<proteinExistence type="predicted"/>
<dbReference type="SUPFAM" id="SSF53474">
    <property type="entry name" value="alpha/beta-Hydrolases"/>
    <property type="match status" value="1"/>
</dbReference>
<dbReference type="PANTHER" id="PTHR43798">
    <property type="entry name" value="MONOACYLGLYCEROL LIPASE"/>
    <property type="match status" value="1"/>
</dbReference>
<evidence type="ECO:0000313" key="3">
    <source>
        <dbReference type="EMBL" id="GAA2332638.1"/>
    </source>
</evidence>
<dbReference type="GO" id="GO:0016787">
    <property type="term" value="F:hydrolase activity"/>
    <property type="evidence" value="ECO:0007669"/>
    <property type="project" value="UniProtKB-KW"/>
</dbReference>
<gene>
    <name evidence="3" type="ORF">GCM10009854_04900</name>
</gene>
<dbReference type="Gene3D" id="3.40.50.1820">
    <property type="entry name" value="alpha/beta hydrolase"/>
    <property type="match status" value="1"/>
</dbReference>
<dbReference type="Pfam" id="PF00561">
    <property type="entry name" value="Abhydrolase_1"/>
    <property type="match status" value="1"/>
</dbReference>
<evidence type="ECO:0000259" key="2">
    <source>
        <dbReference type="Pfam" id="PF00561"/>
    </source>
</evidence>
<feature type="domain" description="AB hydrolase-1" evidence="2">
    <location>
        <begin position="79"/>
        <end position="327"/>
    </location>
</feature>
<dbReference type="RefSeq" id="WP_344125980.1">
    <property type="nucleotide sequence ID" value="NZ_BAAARA010000001.1"/>
</dbReference>
<dbReference type="InterPro" id="IPR029058">
    <property type="entry name" value="AB_hydrolase_fold"/>
</dbReference>
<reference evidence="3 4" key="1">
    <citation type="journal article" date="2019" name="Int. J. Syst. Evol. Microbiol.">
        <title>The Global Catalogue of Microorganisms (GCM) 10K type strain sequencing project: providing services to taxonomists for standard genome sequencing and annotation.</title>
        <authorList>
            <consortium name="The Broad Institute Genomics Platform"/>
            <consortium name="The Broad Institute Genome Sequencing Center for Infectious Disease"/>
            <person name="Wu L."/>
            <person name="Ma J."/>
        </authorList>
    </citation>
    <scope>NUCLEOTIDE SEQUENCE [LARGE SCALE GENOMIC DNA]</scope>
    <source>
        <strain evidence="3 4">JCM 16221</strain>
    </source>
</reference>
<dbReference type="EMBL" id="BAAARA010000001">
    <property type="protein sequence ID" value="GAA2332638.1"/>
    <property type="molecule type" value="Genomic_DNA"/>
</dbReference>